<comment type="similarity">
    <text evidence="1 4">Belongs to the 5-formyltetrahydrofolate cyclo-ligase family.</text>
</comment>
<keyword evidence="5" id="KW-0436">Ligase</keyword>
<proteinExistence type="inferred from homology"/>
<dbReference type="Gene3D" id="3.40.50.10420">
    <property type="entry name" value="NagB/RpiA/CoA transferase-like"/>
    <property type="match status" value="1"/>
</dbReference>
<evidence type="ECO:0000256" key="4">
    <source>
        <dbReference type="RuleBase" id="RU361279"/>
    </source>
</evidence>
<evidence type="ECO:0000256" key="2">
    <source>
        <dbReference type="ARBA" id="ARBA00022741"/>
    </source>
</evidence>
<keyword evidence="2 4" id="KW-0547">Nucleotide-binding</keyword>
<dbReference type="NCBIfam" id="TIGR02727">
    <property type="entry name" value="MTHFS_bact"/>
    <property type="match status" value="1"/>
</dbReference>
<dbReference type="InterPro" id="IPR002698">
    <property type="entry name" value="FTHF_cligase"/>
</dbReference>
<dbReference type="GO" id="GO:0030272">
    <property type="term" value="F:5-formyltetrahydrofolate cyclo-ligase activity"/>
    <property type="evidence" value="ECO:0007669"/>
    <property type="project" value="UniProtKB-EC"/>
</dbReference>
<comment type="cofactor">
    <cofactor evidence="4">
        <name>Mg(2+)</name>
        <dbReference type="ChEBI" id="CHEBI:18420"/>
    </cofactor>
</comment>
<organism evidence="5 6">
    <name type="scientific">Clostridium tetani</name>
    <dbReference type="NCBI Taxonomy" id="1513"/>
    <lineage>
        <taxon>Bacteria</taxon>
        <taxon>Bacillati</taxon>
        <taxon>Bacillota</taxon>
        <taxon>Clostridia</taxon>
        <taxon>Eubacteriales</taxon>
        <taxon>Clostridiaceae</taxon>
        <taxon>Clostridium</taxon>
    </lineage>
</organism>
<name>A0ABY0ENV3_CLOTA</name>
<dbReference type="InterPro" id="IPR024185">
    <property type="entry name" value="FTHF_cligase-like_sf"/>
</dbReference>
<sequence>MSDKKELREKIMVKRDGLSKDKINEYDGNIFERVIESKYYKEANCIFIFVSYKSEVHTHEIIKRALKDDKRVCVPKIISLKEGMEAIEIKNFSQLKPGKKGILEPVDFSQKVDPMEMDIVFTPGLAFDNKGGRLGYGGGFYDKFFKRLKKDTPKVGLAYSFQMVDFVPMYEWDVRINDIIVNE</sequence>
<dbReference type="Proteomes" id="UP000290273">
    <property type="component" value="Unassembled WGS sequence"/>
</dbReference>
<protein>
    <recommendedName>
        <fullName evidence="4">5-formyltetrahydrofolate cyclo-ligase</fullName>
        <ecNumber evidence="4">6.3.3.2</ecNumber>
    </recommendedName>
</protein>
<accession>A0ABY0ENV3</accession>
<dbReference type="EC" id="6.3.3.2" evidence="4"/>
<dbReference type="EMBL" id="QMAU01000037">
    <property type="protein sequence ID" value="RXI55436.1"/>
    <property type="molecule type" value="Genomic_DNA"/>
</dbReference>
<comment type="catalytic activity">
    <reaction evidence="4">
        <text>(6S)-5-formyl-5,6,7,8-tetrahydrofolate + ATP = (6R)-5,10-methenyltetrahydrofolate + ADP + phosphate</text>
        <dbReference type="Rhea" id="RHEA:10488"/>
        <dbReference type="ChEBI" id="CHEBI:30616"/>
        <dbReference type="ChEBI" id="CHEBI:43474"/>
        <dbReference type="ChEBI" id="CHEBI:57455"/>
        <dbReference type="ChEBI" id="CHEBI:57457"/>
        <dbReference type="ChEBI" id="CHEBI:456216"/>
        <dbReference type="EC" id="6.3.3.2"/>
    </reaction>
</comment>
<dbReference type="PIRSF" id="PIRSF006806">
    <property type="entry name" value="FTHF_cligase"/>
    <property type="match status" value="1"/>
</dbReference>
<evidence type="ECO:0000313" key="5">
    <source>
        <dbReference type="EMBL" id="RXI55436.1"/>
    </source>
</evidence>
<evidence type="ECO:0000256" key="1">
    <source>
        <dbReference type="ARBA" id="ARBA00010638"/>
    </source>
</evidence>
<dbReference type="InterPro" id="IPR037171">
    <property type="entry name" value="NagB/RpiA_transferase-like"/>
</dbReference>
<keyword evidence="4" id="KW-0460">Magnesium</keyword>
<dbReference type="Pfam" id="PF01812">
    <property type="entry name" value="5-FTHF_cyc-lig"/>
    <property type="match status" value="1"/>
</dbReference>
<dbReference type="RefSeq" id="WP_023437874.1">
    <property type="nucleotide sequence ID" value="NZ_CASHSW010000023.1"/>
</dbReference>
<comment type="caution">
    <text evidence="5">The sequence shown here is derived from an EMBL/GenBank/DDBJ whole genome shotgun (WGS) entry which is preliminary data.</text>
</comment>
<dbReference type="SUPFAM" id="SSF100950">
    <property type="entry name" value="NagB/RpiA/CoA transferase-like"/>
    <property type="match status" value="1"/>
</dbReference>
<reference evidence="5 6" key="1">
    <citation type="submission" date="2018-06" db="EMBL/GenBank/DDBJ databases">
        <title>Genome conservation of Clostridium tetani.</title>
        <authorList>
            <person name="Bruggemann H."/>
            <person name="Popoff M.R."/>
        </authorList>
    </citation>
    <scope>NUCLEOTIDE SEQUENCE [LARGE SCALE GENOMIC DNA]</scope>
    <source>
        <strain evidence="5 6">63.05</strain>
    </source>
</reference>
<gene>
    <name evidence="5" type="ORF">DP131_08540</name>
</gene>
<evidence type="ECO:0000313" key="6">
    <source>
        <dbReference type="Proteomes" id="UP000290273"/>
    </source>
</evidence>
<dbReference type="PANTHER" id="PTHR23407:SF1">
    <property type="entry name" value="5-FORMYLTETRAHYDROFOLATE CYCLO-LIGASE"/>
    <property type="match status" value="1"/>
</dbReference>
<keyword evidence="4" id="KW-0479">Metal-binding</keyword>
<evidence type="ECO:0000256" key="3">
    <source>
        <dbReference type="ARBA" id="ARBA00022840"/>
    </source>
</evidence>
<keyword evidence="3 4" id="KW-0067">ATP-binding</keyword>
<dbReference type="PANTHER" id="PTHR23407">
    <property type="entry name" value="ATPASE INHIBITOR/5-FORMYLTETRAHYDROFOLATE CYCLO-LIGASE"/>
    <property type="match status" value="1"/>
</dbReference>